<evidence type="ECO:0000313" key="2">
    <source>
        <dbReference type="EMBL" id="QYC42464.1"/>
    </source>
</evidence>
<keyword evidence="1" id="KW-0472">Membrane</keyword>
<evidence type="ECO:0000256" key="1">
    <source>
        <dbReference type="SAM" id="Phobius"/>
    </source>
</evidence>
<keyword evidence="1" id="KW-1133">Transmembrane helix</keyword>
<evidence type="ECO:0000313" key="3">
    <source>
        <dbReference type="Proteomes" id="UP000824681"/>
    </source>
</evidence>
<protein>
    <submittedName>
        <fullName evidence="2">Uncharacterized protein</fullName>
    </submittedName>
</protein>
<dbReference type="RefSeq" id="WP_020540182.1">
    <property type="nucleotide sequence ID" value="NZ_CP068985.1"/>
</dbReference>
<feature type="transmembrane region" description="Helical" evidence="1">
    <location>
        <begin position="53"/>
        <end position="77"/>
    </location>
</feature>
<organism evidence="2 3">
    <name type="scientific">Nonomuraea coxensis DSM 45129</name>
    <dbReference type="NCBI Taxonomy" id="1122611"/>
    <lineage>
        <taxon>Bacteria</taxon>
        <taxon>Bacillati</taxon>
        <taxon>Actinomycetota</taxon>
        <taxon>Actinomycetes</taxon>
        <taxon>Streptosporangiales</taxon>
        <taxon>Streptosporangiaceae</taxon>
        <taxon>Nonomuraea</taxon>
    </lineage>
</organism>
<dbReference type="Proteomes" id="UP000824681">
    <property type="component" value="Chromosome"/>
</dbReference>
<proteinExistence type="predicted"/>
<accession>A0ABX8U6U1</accession>
<gene>
    <name evidence="2" type="ORF">Nocox_24305</name>
</gene>
<reference evidence="2 3" key="1">
    <citation type="journal article" date="2021" name="ACS Chem. Biol.">
        <title>Genomic-Led Discovery of a Novel Glycopeptide Antibiotic by Nonomuraea coxensis DSM 45129.</title>
        <authorList>
            <person name="Yushchuk O."/>
            <person name="Vior N.M."/>
            <person name="Andreo-Vidal A."/>
            <person name="Berini F."/>
            <person name="Ruckert C."/>
            <person name="Busche T."/>
            <person name="Binda E."/>
            <person name="Kalinowski J."/>
            <person name="Truman A.W."/>
            <person name="Marinelli F."/>
        </authorList>
    </citation>
    <scope>NUCLEOTIDE SEQUENCE [LARGE SCALE GENOMIC DNA]</scope>
    <source>
        <strain evidence="2 3">DSM 45129</strain>
    </source>
</reference>
<keyword evidence="1" id="KW-0812">Transmembrane</keyword>
<keyword evidence="3" id="KW-1185">Reference proteome</keyword>
<sequence length="90" mass="9456">MASRIALLLVLLAAPLLLANWFVVDLVLGHGCASPYEGGNLTECVGGLSEEETTAVSGLVAVVLLAVECRLIVVLAVQFSRKKARPPREG</sequence>
<dbReference type="EMBL" id="CP068985">
    <property type="protein sequence ID" value="QYC42464.1"/>
    <property type="molecule type" value="Genomic_DNA"/>
</dbReference>
<name>A0ABX8U6U1_9ACTN</name>